<dbReference type="Pfam" id="PF12890">
    <property type="entry name" value="DHOase"/>
    <property type="match status" value="1"/>
</dbReference>
<proteinExistence type="predicted"/>
<gene>
    <name evidence="3" type="ORF">SAMN05421749_103105</name>
</gene>
<dbReference type="InterPro" id="IPR004722">
    <property type="entry name" value="DHOase"/>
</dbReference>
<keyword evidence="4" id="KW-1185">Reference proteome</keyword>
<dbReference type="SUPFAM" id="SSF51338">
    <property type="entry name" value="Composite domain of metallo-dependent hydrolases"/>
    <property type="match status" value="1"/>
</dbReference>
<dbReference type="GO" id="GO:0005737">
    <property type="term" value="C:cytoplasm"/>
    <property type="evidence" value="ECO:0007669"/>
    <property type="project" value="TreeGrafter"/>
</dbReference>
<dbReference type="PANTHER" id="PTHR43668">
    <property type="entry name" value="ALLANTOINASE"/>
    <property type="match status" value="1"/>
</dbReference>
<dbReference type="GO" id="GO:0006145">
    <property type="term" value="P:purine nucleobase catabolic process"/>
    <property type="evidence" value="ECO:0007669"/>
    <property type="project" value="TreeGrafter"/>
</dbReference>
<dbReference type="InterPro" id="IPR024403">
    <property type="entry name" value="DHOase_cat"/>
</dbReference>
<evidence type="ECO:0000313" key="3">
    <source>
        <dbReference type="EMBL" id="SDC08286.1"/>
    </source>
</evidence>
<reference evidence="4" key="1">
    <citation type="submission" date="2016-09" db="EMBL/GenBank/DDBJ databases">
        <authorList>
            <person name="Varghese N."/>
            <person name="Submissions S."/>
        </authorList>
    </citation>
    <scope>NUCLEOTIDE SEQUENCE [LARGE SCALE GENOMIC DNA]</scope>
    <source>
        <strain evidence="4">ANC 3699</strain>
    </source>
</reference>
<dbReference type="EMBL" id="FMYK01000003">
    <property type="protein sequence ID" value="SDC08286.1"/>
    <property type="molecule type" value="Genomic_DNA"/>
</dbReference>
<organism evidence="3 4">
    <name type="scientific">Acinetobacter marinus</name>
    <dbReference type="NCBI Taxonomy" id="281375"/>
    <lineage>
        <taxon>Bacteria</taxon>
        <taxon>Pseudomonadati</taxon>
        <taxon>Pseudomonadota</taxon>
        <taxon>Gammaproteobacteria</taxon>
        <taxon>Moraxellales</taxon>
        <taxon>Moraxellaceae</taxon>
        <taxon>Acinetobacter</taxon>
    </lineage>
</organism>
<dbReference type="Gene3D" id="2.30.40.10">
    <property type="entry name" value="Urease, subunit C, domain 1"/>
    <property type="match status" value="1"/>
</dbReference>
<sequence>MSEVQANPSKVSQNHTSQIVKIENVRVINPFTETDQVQTVYLDQGRLVDGKAVDQSQITQIDGKGHWLMPTMLDLCARLREPGQQQHGTLKSEGLAARKNGILHIVTPPDSKPIVQDNGALLAGLREKALKDGGIYLHIIGAQTQGLNGQQPANMAGLRKGGCIAVSNANAAFANDDVVIRTMEYAAGLGLKVVFYAEEPEIAKDGCVHEGFIASRQGLPMIPPIAETVAISKYLHMIEATGVEAHFGLLSCGESVQLIANAKAKGLPVTADVAMHQLHLTDAIIDGFNSLAHVRPPLRSEQDRQALREGVRSGVIDAICTHHEPLSSSAKMAPFAETESGFSAFDSFVSLGVQLVDEGLLTPLQWVQSVTINAAQVFHLTETWQAQSGWVLVNPEQTWAMDAKAMSSQGKNTPLINAQLKGKVMDCFIQTV</sequence>
<dbReference type="GO" id="GO:0004151">
    <property type="term" value="F:dihydroorotase activity"/>
    <property type="evidence" value="ECO:0007669"/>
    <property type="project" value="InterPro"/>
</dbReference>
<evidence type="ECO:0000259" key="2">
    <source>
        <dbReference type="Pfam" id="PF12890"/>
    </source>
</evidence>
<dbReference type="InterPro" id="IPR011059">
    <property type="entry name" value="Metal-dep_hydrolase_composite"/>
</dbReference>
<protein>
    <submittedName>
        <fullName evidence="3">Dihydroorotase</fullName>
    </submittedName>
</protein>
<dbReference type="GO" id="GO:0004038">
    <property type="term" value="F:allantoinase activity"/>
    <property type="evidence" value="ECO:0007669"/>
    <property type="project" value="TreeGrafter"/>
</dbReference>
<dbReference type="PANTHER" id="PTHR43668:SF2">
    <property type="entry name" value="ALLANTOINASE"/>
    <property type="match status" value="1"/>
</dbReference>
<dbReference type="GO" id="GO:0006221">
    <property type="term" value="P:pyrimidine nucleotide biosynthetic process"/>
    <property type="evidence" value="ECO:0007669"/>
    <property type="project" value="UniProtKB-KW"/>
</dbReference>
<evidence type="ECO:0000313" key="4">
    <source>
        <dbReference type="Proteomes" id="UP000242317"/>
    </source>
</evidence>
<dbReference type="SUPFAM" id="SSF51556">
    <property type="entry name" value="Metallo-dependent hydrolases"/>
    <property type="match status" value="1"/>
</dbReference>
<feature type="domain" description="Dihydroorotase catalytic" evidence="2">
    <location>
        <begin position="66"/>
        <end position="254"/>
    </location>
</feature>
<evidence type="ECO:0000256" key="1">
    <source>
        <dbReference type="ARBA" id="ARBA00022975"/>
    </source>
</evidence>
<dbReference type="CDD" id="cd01317">
    <property type="entry name" value="DHOase_IIa"/>
    <property type="match status" value="1"/>
</dbReference>
<dbReference type="AlphaFoldDB" id="A0A1G6IRC2"/>
<keyword evidence="1" id="KW-0665">Pyrimidine biosynthesis</keyword>
<dbReference type="Gene3D" id="3.20.20.140">
    <property type="entry name" value="Metal-dependent hydrolases"/>
    <property type="match status" value="1"/>
</dbReference>
<dbReference type="GO" id="GO:0046872">
    <property type="term" value="F:metal ion binding"/>
    <property type="evidence" value="ECO:0007669"/>
    <property type="project" value="InterPro"/>
</dbReference>
<accession>A0A1G6IRC2</accession>
<dbReference type="InterPro" id="IPR032466">
    <property type="entry name" value="Metal_Hydrolase"/>
</dbReference>
<dbReference type="InterPro" id="IPR050138">
    <property type="entry name" value="DHOase/Allantoinase_Hydrolase"/>
</dbReference>
<dbReference type="Proteomes" id="UP000242317">
    <property type="component" value="Unassembled WGS sequence"/>
</dbReference>
<name>A0A1G6IRC2_9GAMM</name>